<protein>
    <submittedName>
        <fullName evidence="3">YEATS family protein</fullName>
    </submittedName>
</protein>
<keyword evidence="2" id="KW-1133">Transmembrane helix</keyword>
<keyword evidence="2" id="KW-0472">Membrane</keyword>
<feature type="region of interest" description="Disordered" evidence="1">
    <location>
        <begin position="261"/>
        <end position="302"/>
    </location>
</feature>
<gene>
    <name evidence="3" type="ORF">RFI_11626</name>
</gene>
<keyword evidence="4" id="KW-1185">Reference proteome</keyword>
<organism evidence="3 4">
    <name type="scientific">Reticulomyxa filosa</name>
    <dbReference type="NCBI Taxonomy" id="46433"/>
    <lineage>
        <taxon>Eukaryota</taxon>
        <taxon>Sar</taxon>
        <taxon>Rhizaria</taxon>
        <taxon>Retaria</taxon>
        <taxon>Foraminifera</taxon>
        <taxon>Monothalamids</taxon>
        <taxon>Reticulomyxidae</taxon>
        <taxon>Reticulomyxa</taxon>
    </lineage>
</organism>
<proteinExistence type="predicted"/>
<reference evidence="3 4" key="1">
    <citation type="journal article" date="2013" name="Curr. Biol.">
        <title>The Genome of the Foraminiferan Reticulomyxa filosa.</title>
        <authorList>
            <person name="Glockner G."/>
            <person name="Hulsmann N."/>
            <person name="Schleicher M."/>
            <person name="Noegel A.A."/>
            <person name="Eichinger L."/>
            <person name="Gallinger C."/>
            <person name="Pawlowski J."/>
            <person name="Sierra R."/>
            <person name="Euteneuer U."/>
            <person name="Pillet L."/>
            <person name="Moustafa A."/>
            <person name="Platzer M."/>
            <person name="Groth M."/>
            <person name="Szafranski K."/>
            <person name="Schliwa M."/>
        </authorList>
    </citation>
    <scope>NUCLEOTIDE SEQUENCE [LARGE SCALE GENOMIC DNA]</scope>
</reference>
<feature type="region of interest" description="Disordered" evidence="1">
    <location>
        <begin position="198"/>
        <end position="244"/>
    </location>
</feature>
<name>X6NGR6_RETFI</name>
<evidence type="ECO:0000256" key="1">
    <source>
        <dbReference type="SAM" id="MobiDB-lite"/>
    </source>
</evidence>
<dbReference type="EMBL" id="ASPP01008472">
    <property type="protein sequence ID" value="ETO25510.1"/>
    <property type="molecule type" value="Genomic_DNA"/>
</dbReference>
<comment type="caution">
    <text evidence="3">The sequence shown here is derived from an EMBL/GenBank/DDBJ whole genome shotgun (WGS) entry which is preliminary data.</text>
</comment>
<keyword evidence="2" id="KW-0812">Transmembrane</keyword>
<sequence length="648" mass="74780">MIDNKIPQLKGIWKCDNSRIAIEEMNNFIKEYKKKQKNAQRVIICGDFNLDVRTFEERIQDMEASSMWLASARGNHINYASYDVNVHLKENIAVAATTTHSHQSNRLAHFTTDWPFRNNEYRKLLPHEHEVEEDGHALKKPTLPFSIDSDGVNNNNNMNNINNSNANENDNNMLLPSSQKKKWSYFIQQKWDHLRLGHNDNSAYRPPSEQLLVTVEEEEEEEEKEEKDKERRTQERKKDPESVNASAINISNALLLSATGVSHEPIPPLDNEDDDDQKKNPEDDDDNDEKAKAGNSNDLQVSPLLQPKGKIVNLCYHIALCFARGGGLDFYLFILFIYFNQAESTPDAHFILSSLPASNTDHEYVKNGRHTSSLEHSQINDTNPNICINVEKIENPNSTPANANEKTNGKASNEREKKTEGTGKSPSKSILGGSLLTFTSPINFEEIRKKVARQMKIVPYMDIAAKLNAIKISTVDSTERTNFNLDHIFIDFKTSQKPICTIHAKRRGLSDHYLMYFFFLFCLLDCNTLYFLFSSNILSFSIIYEFCWLERFLSPCQKDSFWLSFSTFFSLLIDVLFFKKILFCFSKITYFGLFSCHGNIEITWILLQKCLRKRNGSGRKMNQILIKMYVLRNTEIKREKKQTWIPLN</sequence>
<feature type="compositionally biased region" description="Polar residues" evidence="1">
    <location>
        <begin position="395"/>
        <end position="411"/>
    </location>
</feature>
<feature type="region of interest" description="Disordered" evidence="1">
    <location>
        <begin position="155"/>
        <end position="175"/>
    </location>
</feature>
<feature type="compositionally biased region" description="Basic and acidic residues" evidence="1">
    <location>
        <begin position="226"/>
        <end position="241"/>
    </location>
</feature>
<feature type="compositionally biased region" description="Low complexity" evidence="1">
    <location>
        <begin position="155"/>
        <end position="172"/>
    </location>
</feature>
<evidence type="ECO:0000313" key="3">
    <source>
        <dbReference type="EMBL" id="ETO25510.1"/>
    </source>
</evidence>
<feature type="transmembrane region" description="Helical" evidence="2">
    <location>
        <begin position="561"/>
        <end position="578"/>
    </location>
</feature>
<accession>X6NGR6</accession>
<feature type="compositionally biased region" description="Acidic residues" evidence="1">
    <location>
        <begin position="215"/>
        <end position="225"/>
    </location>
</feature>
<dbReference type="AlphaFoldDB" id="X6NGR6"/>
<feature type="transmembrane region" description="Helical" evidence="2">
    <location>
        <begin position="513"/>
        <end position="533"/>
    </location>
</feature>
<evidence type="ECO:0000313" key="4">
    <source>
        <dbReference type="Proteomes" id="UP000023152"/>
    </source>
</evidence>
<feature type="compositionally biased region" description="Basic and acidic residues" evidence="1">
    <location>
        <begin position="412"/>
        <end position="421"/>
    </location>
</feature>
<dbReference type="Proteomes" id="UP000023152">
    <property type="component" value="Unassembled WGS sequence"/>
</dbReference>
<evidence type="ECO:0000256" key="2">
    <source>
        <dbReference type="SAM" id="Phobius"/>
    </source>
</evidence>
<feature type="region of interest" description="Disordered" evidence="1">
    <location>
        <begin position="393"/>
        <end position="428"/>
    </location>
</feature>